<dbReference type="InterPro" id="IPR051677">
    <property type="entry name" value="AfsR-DnrI-RedD_regulator"/>
</dbReference>
<feature type="DNA-binding region" description="OmpR/PhoB-type" evidence="5">
    <location>
        <begin position="1"/>
        <end position="96"/>
    </location>
</feature>
<dbReference type="GO" id="GO:0006355">
    <property type="term" value="P:regulation of DNA-templated transcription"/>
    <property type="evidence" value="ECO:0007669"/>
    <property type="project" value="InterPro"/>
</dbReference>
<dbReference type="SUPFAM" id="SSF48452">
    <property type="entry name" value="TPR-like"/>
    <property type="match status" value="1"/>
</dbReference>
<dbReference type="PANTHER" id="PTHR35807">
    <property type="entry name" value="TRANSCRIPTIONAL REGULATOR REDD-RELATED"/>
    <property type="match status" value="1"/>
</dbReference>
<name>A0A0N7F3Z1_9PSEU</name>
<comment type="similarity">
    <text evidence="1">Belongs to the AfsR/DnrI/RedD regulatory family.</text>
</comment>
<dbReference type="GO" id="GO:0000160">
    <property type="term" value="P:phosphorelay signal transduction system"/>
    <property type="evidence" value="ECO:0007669"/>
    <property type="project" value="InterPro"/>
</dbReference>
<accession>A0A0N7F3Z1</accession>
<evidence type="ECO:0000256" key="3">
    <source>
        <dbReference type="ARBA" id="ARBA00023125"/>
    </source>
</evidence>
<evidence type="ECO:0000313" key="7">
    <source>
        <dbReference type="EMBL" id="ALG09975.1"/>
    </source>
</evidence>
<protein>
    <recommendedName>
        <fullName evidence="6">OmpR/PhoB-type domain-containing protein</fullName>
    </recommendedName>
</protein>
<dbReference type="InterPro" id="IPR005158">
    <property type="entry name" value="BTAD"/>
</dbReference>
<keyword evidence="3 5" id="KW-0238">DNA-binding</keyword>
<dbReference type="Pfam" id="PF03704">
    <property type="entry name" value="BTAD"/>
    <property type="match status" value="1"/>
</dbReference>
<evidence type="ECO:0000259" key="6">
    <source>
        <dbReference type="PROSITE" id="PS51755"/>
    </source>
</evidence>
<dbReference type="SMART" id="SM01043">
    <property type="entry name" value="BTAD"/>
    <property type="match status" value="1"/>
</dbReference>
<sequence length="268" mass="29958">MEFGVLGPLLLVHGDACCVPTAPKGRQLLAFLMVNANQIVPVRACVDELWQANPPKSAVSTLQTYVLQIRRLLRAATPHDDHEVLATHNRSYQLHVLVEGFDRAAFESEVGSARAAARRGDDRHAADLFDSALGLWRGPALIDVPDGPVIAAHRVELEEARFGVLEQRVEAHLRLGRHRELLAELATRADDYPMRENVQAQLMVALYRSGRPAQAIEMFHRLRGLLFDEFGLDPVPRMRRLYEAILVADPVLEVPVPRQREESLRVAG</sequence>
<dbReference type="EMBL" id="CP012752">
    <property type="protein sequence ID" value="ALG09975.1"/>
    <property type="molecule type" value="Genomic_DNA"/>
</dbReference>
<proteinExistence type="inferred from homology"/>
<dbReference type="SMART" id="SM00862">
    <property type="entry name" value="Trans_reg_C"/>
    <property type="match status" value="1"/>
</dbReference>
<keyword evidence="8" id="KW-1185">Reference proteome</keyword>
<dbReference type="GO" id="GO:0003677">
    <property type="term" value="F:DNA binding"/>
    <property type="evidence" value="ECO:0007669"/>
    <property type="project" value="UniProtKB-UniRule"/>
</dbReference>
<reference evidence="7 8" key="1">
    <citation type="submission" date="2015-07" db="EMBL/GenBank/DDBJ databases">
        <title>Genome sequencing of Kibdelosporangium phytohabitans.</title>
        <authorList>
            <person name="Qin S."/>
            <person name="Xing K."/>
        </authorList>
    </citation>
    <scope>NUCLEOTIDE SEQUENCE [LARGE SCALE GENOMIC DNA]</scope>
    <source>
        <strain evidence="7 8">KLBMP1111</strain>
    </source>
</reference>
<organism evidence="7 8">
    <name type="scientific">Kibdelosporangium phytohabitans</name>
    <dbReference type="NCBI Taxonomy" id="860235"/>
    <lineage>
        <taxon>Bacteria</taxon>
        <taxon>Bacillati</taxon>
        <taxon>Actinomycetota</taxon>
        <taxon>Actinomycetes</taxon>
        <taxon>Pseudonocardiales</taxon>
        <taxon>Pseudonocardiaceae</taxon>
        <taxon>Kibdelosporangium</taxon>
    </lineage>
</organism>
<keyword evidence="4" id="KW-0804">Transcription</keyword>
<dbReference type="InterPro" id="IPR036388">
    <property type="entry name" value="WH-like_DNA-bd_sf"/>
</dbReference>
<dbReference type="InterPro" id="IPR011990">
    <property type="entry name" value="TPR-like_helical_dom_sf"/>
</dbReference>
<dbReference type="InterPro" id="IPR001867">
    <property type="entry name" value="OmpR/PhoB-type_DNA-bd"/>
</dbReference>
<dbReference type="CDD" id="cd15831">
    <property type="entry name" value="BTAD"/>
    <property type="match status" value="1"/>
</dbReference>
<dbReference type="PANTHER" id="PTHR35807:SF1">
    <property type="entry name" value="TRANSCRIPTIONAL REGULATOR REDD"/>
    <property type="match status" value="1"/>
</dbReference>
<dbReference type="STRING" id="860235.AOZ06_26485"/>
<dbReference type="Proteomes" id="UP000063699">
    <property type="component" value="Chromosome"/>
</dbReference>
<feature type="domain" description="OmpR/PhoB-type" evidence="6">
    <location>
        <begin position="1"/>
        <end position="96"/>
    </location>
</feature>
<evidence type="ECO:0000256" key="1">
    <source>
        <dbReference type="ARBA" id="ARBA00005820"/>
    </source>
</evidence>
<evidence type="ECO:0000313" key="8">
    <source>
        <dbReference type="Proteomes" id="UP000063699"/>
    </source>
</evidence>
<dbReference type="OrthoDB" id="3208838at2"/>
<evidence type="ECO:0000256" key="5">
    <source>
        <dbReference type="PROSITE-ProRule" id="PRU01091"/>
    </source>
</evidence>
<dbReference type="PROSITE" id="PS51755">
    <property type="entry name" value="OMPR_PHOB"/>
    <property type="match status" value="1"/>
</dbReference>
<dbReference type="Gene3D" id="1.10.10.10">
    <property type="entry name" value="Winged helix-like DNA-binding domain superfamily/Winged helix DNA-binding domain"/>
    <property type="match status" value="1"/>
</dbReference>
<gene>
    <name evidence="7" type="ORF">AOZ06_26485</name>
</gene>
<dbReference type="Pfam" id="PF00486">
    <property type="entry name" value="Trans_reg_C"/>
    <property type="match status" value="1"/>
</dbReference>
<evidence type="ECO:0000256" key="2">
    <source>
        <dbReference type="ARBA" id="ARBA00023015"/>
    </source>
</evidence>
<dbReference type="InterPro" id="IPR016032">
    <property type="entry name" value="Sig_transdc_resp-reg_C-effctor"/>
</dbReference>
<dbReference type="Gene3D" id="1.25.40.10">
    <property type="entry name" value="Tetratricopeptide repeat domain"/>
    <property type="match status" value="1"/>
</dbReference>
<evidence type="ECO:0000256" key="4">
    <source>
        <dbReference type="ARBA" id="ARBA00023163"/>
    </source>
</evidence>
<keyword evidence="2" id="KW-0805">Transcription regulation</keyword>
<dbReference type="RefSeq" id="WP_054291879.1">
    <property type="nucleotide sequence ID" value="NZ_CP012752.1"/>
</dbReference>
<dbReference type="AlphaFoldDB" id="A0A0N7F3Z1"/>
<dbReference type="SUPFAM" id="SSF46894">
    <property type="entry name" value="C-terminal effector domain of the bipartite response regulators"/>
    <property type="match status" value="1"/>
</dbReference>
<dbReference type="KEGG" id="kphy:AOZ06_26485"/>